<dbReference type="PANTHER" id="PTHR12416">
    <property type="entry name" value="RRNA-PROCESSING PROTEIN UTP23 HOMOLOG"/>
    <property type="match status" value="1"/>
</dbReference>
<evidence type="ECO:0000256" key="8">
    <source>
        <dbReference type="SAM" id="MobiDB-lite"/>
    </source>
</evidence>
<evidence type="ECO:0000256" key="4">
    <source>
        <dbReference type="ARBA" id="ARBA00023242"/>
    </source>
</evidence>
<dbReference type="OrthoDB" id="25675at2759"/>
<dbReference type="EMBL" id="NAJL01000102">
    <property type="protein sequence ID" value="TKA21768.1"/>
    <property type="molecule type" value="Genomic_DNA"/>
</dbReference>
<dbReference type="AlphaFoldDB" id="A0A4U0TIX8"/>
<comment type="function">
    <text evidence="5">Involved in rRNA-processing and ribosome biogenesis.</text>
</comment>
<dbReference type="GO" id="GO:0032040">
    <property type="term" value="C:small-subunit processome"/>
    <property type="evidence" value="ECO:0007669"/>
    <property type="project" value="InterPro"/>
</dbReference>
<evidence type="ECO:0000256" key="5">
    <source>
        <dbReference type="ARBA" id="ARBA00037300"/>
    </source>
</evidence>
<feature type="compositionally biased region" description="Low complexity" evidence="8">
    <location>
        <begin position="311"/>
        <end position="323"/>
    </location>
</feature>
<protein>
    <recommendedName>
        <fullName evidence="7">U three protein 23</fullName>
    </recommendedName>
</protein>
<keyword evidence="4" id="KW-0539">Nucleus</keyword>
<evidence type="ECO:0000256" key="3">
    <source>
        <dbReference type="ARBA" id="ARBA00022552"/>
    </source>
</evidence>
<evidence type="ECO:0000256" key="7">
    <source>
        <dbReference type="ARBA" id="ARBA00076388"/>
    </source>
</evidence>
<organism evidence="10 11">
    <name type="scientific">Salinomyces thailandicus</name>
    <dbReference type="NCBI Taxonomy" id="706561"/>
    <lineage>
        <taxon>Eukaryota</taxon>
        <taxon>Fungi</taxon>
        <taxon>Dikarya</taxon>
        <taxon>Ascomycota</taxon>
        <taxon>Pezizomycotina</taxon>
        <taxon>Dothideomycetes</taxon>
        <taxon>Dothideomycetidae</taxon>
        <taxon>Mycosphaerellales</taxon>
        <taxon>Teratosphaeriaceae</taxon>
        <taxon>Salinomyces</taxon>
    </lineage>
</organism>
<evidence type="ECO:0000313" key="10">
    <source>
        <dbReference type="EMBL" id="TKA21768.1"/>
    </source>
</evidence>
<dbReference type="InterPro" id="IPR006984">
    <property type="entry name" value="Fcf1/UTP23"/>
</dbReference>
<keyword evidence="2" id="KW-0690">Ribosome biogenesis</keyword>
<dbReference type="CDD" id="cd09865">
    <property type="entry name" value="PIN_ScUtp23p-like"/>
    <property type="match status" value="1"/>
</dbReference>
<dbReference type="Gene3D" id="3.40.50.1010">
    <property type="entry name" value="5'-nuclease"/>
    <property type="match status" value="1"/>
</dbReference>
<evidence type="ECO:0000256" key="6">
    <source>
        <dbReference type="ARBA" id="ARBA00038503"/>
    </source>
</evidence>
<feature type="compositionally biased region" description="Low complexity" evidence="8">
    <location>
        <begin position="268"/>
        <end position="284"/>
    </location>
</feature>
<dbReference type="Pfam" id="PF24779">
    <property type="entry name" value="UTP23_sensor"/>
    <property type="match status" value="1"/>
</dbReference>
<proteinExistence type="inferred from homology"/>
<keyword evidence="3" id="KW-0698">rRNA processing</keyword>
<name>A0A4U0TIX8_9PEZI</name>
<dbReference type="InterPro" id="IPR057776">
    <property type="entry name" value="UTP23_sensor"/>
</dbReference>
<accession>A0A4U0TIX8</accession>
<dbReference type="InterPro" id="IPR029060">
    <property type="entry name" value="PIN-like_dom_sf"/>
</dbReference>
<reference evidence="10 11" key="1">
    <citation type="submission" date="2017-03" db="EMBL/GenBank/DDBJ databases">
        <title>Genomes of endolithic fungi from Antarctica.</title>
        <authorList>
            <person name="Coleine C."/>
            <person name="Masonjones S."/>
            <person name="Stajich J.E."/>
        </authorList>
    </citation>
    <scope>NUCLEOTIDE SEQUENCE [LARGE SCALE GENOMIC DNA]</scope>
    <source>
        <strain evidence="10 11">CCFEE 6315</strain>
    </source>
</reference>
<sequence>MRGKRSKQYRKLMHQYALAFGHREPYQVLLDAGIIRAAANFKMRLGAMLANTLHGEIKPLISQCCIRHLYDYETATPEQEREKQEWISVAKQAERRRCGHHELEKPLGAMECVMSMVDPKGSGGNKHRYVVATQDEGLRRALRGVVGVPVVYVKRSVMVLEPMGAVTARVKEGGEKGKLRAGLTSLRPAGTGMKRKREDEEEGEGENGKRIKPETPQPVQPKLRKAKGPKGPNPLSAKKKSKTLPSSQDKPDDNKLSTRKPATKPHLSPSSPTADTATAIPAETTAEDENQRKRKRRRRPREGNSEETQEGAEAVAVAGAVAV</sequence>
<feature type="domain" description="UTP23 sensor motif region" evidence="9">
    <location>
        <begin position="224"/>
        <end position="242"/>
    </location>
</feature>
<comment type="caution">
    <text evidence="10">The sequence shown here is derived from an EMBL/GenBank/DDBJ whole genome shotgun (WGS) entry which is preliminary data.</text>
</comment>
<evidence type="ECO:0000259" key="9">
    <source>
        <dbReference type="Pfam" id="PF24779"/>
    </source>
</evidence>
<evidence type="ECO:0000313" key="11">
    <source>
        <dbReference type="Proteomes" id="UP000308549"/>
    </source>
</evidence>
<evidence type="ECO:0000256" key="1">
    <source>
        <dbReference type="ARBA" id="ARBA00004604"/>
    </source>
</evidence>
<dbReference type="SUPFAM" id="SSF88723">
    <property type="entry name" value="PIN domain-like"/>
    <property type="match status" value="1"/>
</dbReference>
<feature type="region of interest" description="Disordered" evidence="8">
    <location>
        <begin position="175"/>
        <end position="323"/>
    </location>
</feature>
<dbReference type="Pfam" id="PF04900">
    <property type="entry name" value="Fcf1"/>
    <property type="match status" value="1"/>
</dbReference>
<dbReference type="GO" id="GO:0006364">
    <property type="term" value="P:rRNA processing"/>
    <property type="evidence" value="ECO:0007669"/>
    <property type="project" value="UniProtKB-KW"/>
</dbReference>
<keyword evidence="11" id="KW-1185">Reference proteome</keyword>
<comment type="subcellular location">
    <subcellularLocation>
        <location evidence="1">Nucleus</location>
        <location evidence="1">Nucleolus</location>
    </subcellularLocation>
</comment>
<comment type="similarity">
    <text evidence="6">Belongs to the UTP23/FCF1 family. UTP23 subfamily.</text>
</comment>
<evidence type="ECO:0000256" key="2">
    <source>
        <dbReference type="ARBA" id="ARBA00022517"/>
    </source>
</evidence>
<dbReference type="FunFam" id="3.40.50.1010:FF:000006">
    <property type="entry name" value="rRNA-processing protein UTP23 homolog"/>
    <property type="match status" value="1"/>
</dbReference>
<dbReference type="Proteomes" id="UP000308549">
    <property type="component" value="Unassembled WGS sequence"/>
</dbReference>
<gene>
    <name evidence="10" type="ORF">B0A50_08693</name>
</gene>